<dbReference type="Proteomes" id="UP000582837">
    <property type="component" value="Unassembled WGS sequence"/>
</dbReference>
<evidence type="ECO:0000313" key="2">
    <source>
        <dbReference type="EMBL" id="MBB6073924.1"/>
    </source>
</evidence>
<dbReference type="EMBL" id="JACHIA010000033">
    <property type="protein sequence ID" value="MBB6073924.1"/>
    <property type="molecule type" value="Genomic_DNA"/>
</dbReference>
<dbReference type="GO" id="GO:0016746">
    <property type="term" value="F:acyltransferase activity"/>
    <property type="evidence" value="ECO:0007669"/>
    <property type="project" value="UniProtKB-KW"/>
</dbReference>
<gene>
    <name evidence="2" type="ORF">HNQ61_005605</name>
</gene>
<evidence type="ECO:0000313" key="3">
    <source>
        <dbReference type="Proteomes" id="UP000582837"/>
    </source>
</evidence>
<dbReference type="SMART" id="SM00563">
    <property type="entry name" value="PlsC"/>
    <property type="match status" value="1"/>
</dbReference>
<comment type="caution">
    <text evidence="2">The sequence shown here is derived from an EMBL/GenBank/DDBJ whole genome shotgun (WGS) entry which is preliminary data.</text>
</comment>
<dbReference type="RefSeq" id="WP_170035041.1">
    <property type="nucleotide sequence ID" value="NZ_JABDTL010000001.1"/>
</dbReference>
<accession>A0A841H7M8</accession>
<organism evidence="2 3">
    <name type="scientific">Longimicrobium terrae</name>
    <dbReference type="NCBI Taxonomy" id="1639882"/>
    <lineage>
        <taxon>Bacteria</taxon>
        <taxon>Pseudomonadati</taxon>
        <taxon>Gemmatimonadota</taxon>
        <taxon>Longimicrobiia</taxon>
        <taxon>Longimicrobiales</taxon>
        <taxon>Longimicrobiaceae</taxon>
        <taxon>Longimicrobium</taxon>
    </lineage>
</organism>
<dbReference type="CDD" id="cd06551">
    <property type="entry name" value="LPLAT"/>
    <property type="match status" value="1"/>
</dbReference>
<dbReference type="Pfam" id="PF01553">
    <property type="entry name" value="Acyltransferase"/>
    <property type="match status" value="1"/>
</dbReference>
<name>A0A841H7M8_9BACT</name>
<proteinExistence type="predicted"/>
<dbReference type="SUPFAM" id="SSF69593">
    <property type="entry name" value="Glycerol-3-phosphate (1)-acyltransferase"/>
    <property type="match status" value="1"/>
</dbReference>
<keyword evidence="3" id="KW-1185">Reference proteome</keyword>
<reference evidence="2 3" key="1">
    <citation type="submission" date="2020-08" db="EMBL/GenBank/DDBJ databases">
        <title>Genomic Encyclopedia of Type Strains, Phase IV (KMG-IV): sequencing the most valuable type-strain genomes for metagenomic binning, comparative biology and taxonomic classification.</title>
        <authorList>
            <person name="Goeker M."/>
        </authorList>
    </citation>
    <scope>NUCLEOTIDE SEQUENCE [LARGE SCALE GENOMIC DNA]</scope>
    <source>
        <strain evidence="2 3">DSM 29007</strain>
    </source>
</reference>
<dbReference type="AlphaFoldDB" id="A0A841H7M8"/>
<protein>
    <submittedName>
        <fullName evidence="2">1-acyl-sn-glycerol-3-phosphate acyltransferase</fullName>
    </submittedName>
</protein>
<keyword evidence="2" id="KW-0808">Transferase</keyword>
<dbReference type="InterPro" id="IPR002123">
    <property type="entry name" value="Plipid/glycerol_acylTrfase"/>
</dbReference>
<keyword evidence="2" id="KW-0012">Acyltransferase</keyword>
<sequence>MPSPAPNPAPASLRSAWFLALARRYVRRRIARGLDGLYVAGLDAAREAARRGPVILAANHVGWWDSFLVIALDEALNTEGYALMDAESVRRLPFFARLGALPLDRSGGARARAGLRAGADRLDRPGRALWVFPQGRHRPAHLRPLGFEPGIRLLARWVPSSTVVPISIQYAWGDQPGPAAYARLGAPVSASGLDLDALEAEIIDGLARIDGAVDRGEPGFIPLIAGRTASPEGGWGARLLGGREAAHD</sequence>
<evidence type="ECO:0000259" key="1">
    <source>
        <dbReference type="SMART" id="SM00563"/>
    </source>
</evidence>
<feature type="domain" description="Phospholipid/glycerol acyltransferase" evidence="1">
    <location>
        <begin position="54"/>
        <end position="171"/>
    </location>
</feature>